<accession>A0A9N9W8U5</accession>
<dbReference type="InterPro" id="IPR043502">
    <property type="entry name" value="DNA/RNA_pol_sf"/>
</dbReference>
<evidence type="ECO:0000256" key="1">
    <source>
        <dbReference type="SAM" id="Coils"/>
    </source>
</evidence>
<organism evidence="3 4">
    <name type="scientific">Diatraea saccharalis</name>
    <name type="common">sugarcane borer</name>
    <dbReference type="NCBI Taxonomy" id="40085"/>
    <lineage>
        <taxon>Eukaryota</taxon>
        <taxon>Metazoa</taxon>
        <taxon>Ecdysozoa</taxon>
        <taxon>Arthropoda</taxon>
        <taxon>Hexapoda</taxon>
        <taxon>Insecta</taxon>
        <taxon>Pterygota</taxon>
        <taxon>Neoptera</taxon>
        <taxon>Endopterygota</taxon>
        <taxon>Lepidoptera</taxon>
        <taxon>Glossata</taxon>
        <taxon>Ditrysia</taxon>
        <taxon>Pyraloidea</taxon>
        <taxon>Crambidae</taxon>
        <taxon>Crambinae</taxon>
        <taxon>Diatraea</taxon>
    </lineage>
</organism>
<dbReference type="CDD" id="cd01650">
    <property type="entry name" value="RT_nLTR_like"/>
    <property type="match status" value="1"/>
</dbReference>
<dbReference type="Gene3D" id="3.60.10.10">
    <property type="entry name" value="Endonuclease/exonuclease/phosphatase"/>
    <property type="match status" value="1"/>
</dbReference>
<feature type="coiled-coil region" evidence="1">
    <location>
        <begin position="494"/>
        <end position="521"/>
    </location>
</feature>
<dbReference type="PANTHER" id="PTHR36688">
    <property type="entry name" value="ENDO/EXONUCLEASE/PHOSPHATASE DOMAIN-CONTAINING PROTEIN"/>
    <property type="match status" value="1"/>
</dbReference>
<dbReference type="Pfam" id="PF00078">
    <property type="entry name" value="RVT_1"/>
    <property type="match status" value="1"/>
</dbReference>
<dbReference type="InterPro" id="IPR015943">
    <property type="entry name" value="WD40/YVTN_repeat-like_dom_sf"/>
</dbReference>
<dbReference type="Proteomes" id="UP001153714">
    <property type="component" value="Chromosome 11"/>
</dbReference>
<dbReference type="Gene3D" id="2.130.10.10">
    <property type="entry name" value="YVTN repeat-like/Quinoprotein amine dehydrogenase"/>
    <property type="match status" value="1"/>
</dbReference>
<dbReference type="SUPFAM" id="SSF56219">
    <property type="entry name" value="DNase I-like"/>
    <property type="match status" value="1"/>
</dbReference>
<dbReference type="InterPro" id="IPR036322">
    <property type="entry name" value="WD40_repeat_dom_sf"/>
</dbReference>
<dbReference type="PANTHER" id="PTHR36688:SF2">
    <property type="entry name" value="ENDONUCLEASE_EXONUCLEASE_PHOSPHATASE DOMAIN-CONTAINING PROTEIN"/>
    <property type="match status" value="1"/>
</dbReference>
<reference evidence="3" key="1">
    <citation type="submission" date="2021-12" db="EMBL/GenBank/DDBJ databases">
        <authorList>
            <person name="King R."/>
        </authorList>
    </citation>
    <scope>NUCLEOTIDE SEQUENCE</scope>
</reference>
<proteinExistence type="predicted"/>
<dbReference type="InterPro" id="IPR000477">
    <property type="entry name" value="RT_dom"/>
</dbReference>
<dbReference type="InterPro" id="IPR036691">
    <property type="entry name" value="Endo/exonu/phosph_ase_sf"/>
</dbReference>
<dbReference type="InterPro" id="IPR052560">
    <property type="entry name" value="RdDP_mobile_element"/>
</dbReference>
<dbReference type="PROSITE" id="PS50878">
    <property type="entry name" value="RT_POL"/>
    <property type="match status" value="1"/>
</dbReference>
<keyword evidence="1" id="KW-0175">Coiled coil</keyword>
<dbReference type="OrthoDB" id="416454at2759"/>
<gene>
    <name evidence="3" type="ORF">DIATSA_LOCUS1649</name>
</gene>
<evidence type="ECO:0000313" key="4">
    <source>
        <dbReference type="Proteomes" id="UP001153714"/>
    </source>
</evidence>
<feature type="domain" description="Reverse transcriptase" evidence="2">
    <location>
        <begin position="658"/>
        <end position="924"/>
    </location>
</feature>
<name>A0A9N9W8U5_9NEOP</name>
<keyword evidence="4" id="KW-1185">Reference proteome</keyword>
<dbReference type="GO" id="GO:0071897">
    <property type="term" value="P:DNA biosynthetic process"/>
    <property type="evidence" value="ECO:0007669"/>
    <property type="project" value="UniProtKB-ARBA"/>
</dbReference>
<dbReference type="EMBL" id="OU893342">
    <property type="protein sequence ID" value="CAG9783481.1"/>
    <property type="molecule type" value="Genomic_DNA"/>
</dbReference>
<protein>
    <recommendedName>
        <fullName evidence="2">Reverse transcriptase domain-containing protein</fullName>
    </recommendedName>
</protein>
<reference evidence="3" key="2">
    <citation type="submission" date="2022-10" db="EMBL/GenBank/DDBJ databases">
        <authorList>
            <consortium name="ENA_rothamsted_submissions"/>
            <consortium name="culmorum"/>
            <person name="King R."/>
        </authorList>
    </citation>
    <scope>NUCLEOTIDE SEQUENCE</scope>
</reference>
<evidence type="ECO:0000259" key="2">
    <source>
        <dbReference type="PROSITE" id="PS50878"/>
    </source>
</evidence>
<dbReference type="SUPFAM" id="SSF56672">
    <property type="entry name" value="DNA/RNA polymerases"/>
    <property type="match status" value="1"/>
</dbReference>
<dbReference type="SUPFAM" id="SSF50978">
    <property type="entry name" value="WD40 repeat-like"/>
    <property type="match status" value="1"/>
</dbReference>
<sequence>MKPLDICFMYLYVVQGDHELAASAEAGVPPADGDAAVVLAGQSTASVRVARPPLGAVPAARALAALRRGRRLGQGQRRARAHHLVLRFKASVELIRPSKAGSALVAPLVLQVSMGGGNHSPSGLLLIYIDSNGFNLLSLKVLVSILPALDERGSHQVCLWSKTEKTESSLGEYGLVGSPLEVNISVTALAFAPIDTESRVIAIGLETGNIRIYGFNTSWSLMREMDTSASHHLTVSRLSFRPRRQHPDRLVLASCGADHFLRIHEITLEFIISWSLRYCDNLTCSRVYLQKAECLRAENVAQLKCFKYRTIGESTKSAAKHPHWGSRIATTRGRQLKQAVDTNHLVTLSTSEPTHWPTDTNKLPDIIDFYICKGMSQYASKTDACLDGSSNHTSVLLTLSTTLLEYEITPKLYNKSTDWDSFREIIDRRLELKIALKTPDDIDAAATKLTNLIQVACWLTTSNRQNKYPKHNSVPATIRLKIQDKRRLRRVWHCSRLEVDKKALNKAIVELRELIKDAENKTITSYLESLTPTRSSDYSLWKATAQFNQPKRTRPPLKLQNCTWARTAQERVDAFANHLSNVFKPNEATNSEDPEIEAILNQDLQMDLPLKTTNPKEVLKYILKLDNKKAPGFDEICKEVLVQLPRKGLVYLSTLFNGIMRTGHFPGIWKVSEIIMIHKEGKPINEVSSYRPISLLPVISKLFEKILLVRMLDALSERSVIPDHQFGFRQEHGTVEQVHRVVDQIRKSLELKEYCSSAFLDIEQAFDRVWHNGLLCKIKTSLPHTFFGIVKSYLSERIFHVRDGEYSSNFYKIRAGVPQGSVLGPLLYTIFTSDLPETTGVLTATFADDTAILASSKNPEEANQLLQQELDKIEKWLKKWRIKASSSKSVHVTFTLRKEDCPPVKLEGKILPHQDTVKYLGMHLDRRLTWKNHLLKKRDQINIRYRNLQWLLGRHSVLSIDNKLLIYKVVLKPIWTYGIQLWGSACNSSIEIIQRAQNSILRNLSNAPWFIKTTELHNELGVCTVKDEIRQYSAKYKERLLTHPNCLAVQLTSVNYPKRLKRQHIIELSL</sequence>
<evidence type="ECO:0000313" key="3">
    <source>
        <dbReference type="EMBL" id="CAG9783481.1"/>
    </source>
</evidence>
<dbReference type="AlphaFoldDB" id="A0A9N9W8U5"/>